<feature type="transmembrane region" description="Helical" evidence="1">
    <location>
        <begin position="214"/>
        <end position="237"/>
    </location>
</feature>
<gene>
    <name evidence="2" type="ORF">NMOB1V02_LOCUS9424</name>
</gene>
<keyword evidence="3" id="KW-1185">Reference proteome</keyword>
<accession>A0A7R9BWL4</accession>
<dbReference type="Proteomes" id="UP000678499">
    <property type="component" value="Unassembled WGS sequence"/>
</dbReference>
<dbReference type="EMBL" id="OA885208">
    <property type="protein sequence ID" value="CAD7281788.1"/>
    <property type="molecule type" value="Genomic_DNA"/>
</dbReference>
<keyword evidence="1" id="KW-1133">Transmembrane helix</keyword>
<name>A0A7R9BWL4_9CRUS</name>
<evidence type="ECO:0008006" key="4">
    <source>
        <dbReference type="Google" id="ProtNLM"/>
    </source>
</evidence>
<evidence type="ECO:0000313" key="2">
    <source>
        <dbReference type="EMBL" id="CAD7281788.1"/>
    </source>
</evidence>
<dbReference type="InterPro" id="IPR015424">
    <property type="entry name" value="PyrdxlP-dep_Trfase"/>
</dbReference>
<dbReference type="InterPro" id="IPR015422">
    <property type="entry name" value="PyrdxlP-dep_Trfase_small"/>
</dbReference>
<keyword evidence="1" id="KW-0472">Membrane</keyword>
<proteinExistence type="predicted"/>
<dbReference type="EMBL" id="CAJPEX010003171">
    <property type="protein sequence ID" value="CAG0921940.1"/>
    <property type="molecule type" value="Genomic_DNA"/>
</dbReference>
<sequence>VGDPKKCSEVSDQLIKRKGHYIQSINYPTVPRGHEKLRIAPTPFHSKSMIDEFVRDLTEVWEETGLNLVNRQSEMACDFCNEPISGTELSRTKLPCGGAIPRLVLRQTVTASLHWSWGKALGFDVRILCPGVVPWVRGRGSGPVLSIESKEAGLVGARAKVGAGGRHGGVFVTTRRRSSLILPPRSRLSSLLNPSVPGATLSLRGPRPGGSMMLGFLLLLLLLLPLMSAALSVLPVLRATKGSLGPALLLLLLGNAGLSIRPPRRSSLPQAFGLLLDRDEAVRIDSVPPRTFGEVAKETHWQTSRTSLSLSGNTYRGSWSIRSPISTHRFSFCKSHTMSPAALRRHCPSTVYAMLNTVTSTTAPVHITKPYNNMKGAGLLILFLKTFGEVAKETHWQTSRTSLSLSGNTYRGSWSIRSPISTHRFSFCKSHTMSPAALRRHCPSTVYAMLNTVTSTTAPVHITKPYNNMKGAVCIYAPKRTLHRKSSSAGIGSDSLYSGLKRRIKGSIEKVALNVISKKMVYHPFTADASTGTARGNTGALRFSVGPDEHLLLVAGLVLVNLKKGFSE</sequence>
<dbReference type="AlphaFoldDB" id="A0A7R9BWL4"/>
<feature type="non-terminal residue" evidence="2">
    <location>
        <position position="568"/>
    </location>
</feature>
<evidence type="ECO:0000256" key="1">
    <source>
        <dbReference type="SAM" id="Phobius"/>
    </source>
</evidence>
<dbReference type="OrthoDB" id="10263824at2759"/>
<dbReference type="SUPFAM" id="SSF53383">
    <property type="entry name" value="PLP-dependent transferases"/>
    <property type="match status" value="1"/>
</dbReference>
<evidence type="ECO:0000313" key="3">
    <source>
        <dbReference type="Proteomes" id="UP000678499"/>
    </source>
</evidence>
<keyword evidence="1" id="KW-0812">Transmembrane</keyword>
<dbReference type="Gene3D" id="3.90.1150.10">
    <property type="entry name" value="Aspartate Aminotransferase, domain 1"/>
    <property type="match status" value="1"/>
</dbReference>
<organism evidence="2">
    <name type="scientific">Notodromas monacha</name>
    <dbReference type="NCBI Taxonomy" id="399045"/>
    <lineage>
        <taxon>Eukaryota</taxon>
        <taxon>Metazoa</taxon>
        <taxon>Ecdysozoa</taxon>
        <taxon>Arthropoda</taxon>
        <taxon>Crustacea</taxon>
        <taxon>Oligostraca</taxon>
        <taxon>Ostracoda</taxon>
        <taxon>Podocopa</taxon>
        <taxon>Podocopida</taxon>
        <taxon>Cypridocopina</taxon>
        <taxon>Cypridoidea</taxon>
        <taxon>Cyprididae</taxon>
        <taxon>Notodromas</taxon>
    </lineage>
</organism>
<reference evidence="2" key="1">
    <citation type="submission" date="2020-11" db="EMBL/GenBank/DDBJ databases">
        <authorList>
            <person name="Tran Van P."/>
        </authorList>
    </citation>
    <scope>NUCLEOTIDE SEQUENCE</scope>
</reference>
<protein>
    <recommendedName>
        <fullName evidence="4">Aminotransferase class I/classII domain-containing protein</fullName>
    </recommendedName>
</protein>